<feature type="compositionally biased region" description="Basic and acidic residues" evidence="1">
    <location>
        <begin position="494"/>
        <end position="511"/>
    </location>
</feature>
<gene>
    <name evidence="2" type="ORF">PPACK8108_LOCUS20768</name>
</gene>
<feature type="region of interest" description="Disordered" evidence="1">
    <location>
        <begin position="240"/>
        <end position="281"/>
    </location>
</feature>
<evidence type="ECO:0000313" key="2">
    <source>
        <dbReference type="EMBL" id="CAH7686154.1"/>
    </source>
</evidence>
<protein>
    <submittedName>
        <fullName evidence="2">Expressed protein</fullName>
    </submittedName>
</protein>
<feature type="compositionally biased region" description="Basic and acidic residues" evidence="1">
    <location>
        <begin position="248"/>
        <end position="281"/>
    </location>
</feature>
<evidence type="ECO:0000313" key="3">
    <source>
        <dbReference type="Proteomes" id="UP001153365"/>
    </source>
</evidence>
<proteinExistence type="predicted"/>
<accession>A0AAV0BHW4</accession>
<name>A0AAV0BHW4_PHAPC</name>
<dbReference type="EMBL" id="CALTRL010005774">
    <property type="protein sequence ID" value="CAH7686154.1"/>
    <property type="molecule type" value="Genomic_DNA"/>
</dbReference>
<keyword evidence="3" id="KW-1185">Reference proteome</keyword>
<reference evidence="2" key="1">
    <citation type="submission" date="2022-06" db="EMBL/GenBank/DDBJ databases">
        <authorList>
            <consortium name="SYNGENTA / RWTH Aachen University"/>
        </authorList>
    </citation>
    <scope>NUCLEOTIDE SEQUENCE</scope>
</reference>
<dbReference type="AlphaFoldDB" id="A0AAV0BHW4"/>
<comment type="caution">
    <text evidence="2">The sequence shown here is derived from an EMBL/GenBank/DDBJ whole genome shotgun (WGS) entry which is preliminary data.</text>
</comment>
<evidence type="ECO:0000256" key="1">
    <source>
        <dbReference type="SAM" id="MobiDB-lite"/>
    </source>
</evidence>
<sequence>MKRRNRSDESRGSLNLTKSLKTLNNRSSSNRFLCLVLVIYRSKNARTLLLKIRIDSIHIIDILLRLSPGSVTGGWPIDGNSHLDSLSGSVCQESFGLRLVRLYLSLVGCESRKNSSNQTTQLSSESKLIVFRSLARFIKLSTVEESDRDDETSRRVSNRMFKNEFSDQSGYNSFVSLTTTAPAKFTRNDTVADHHPERRSPEMIIPSNLLGVDPCDENSHRFESFSEAFLIQNQGYTTHFNQNDESDEKFKLNQKPDLKNSSDSNHDVYHKSSQRDEEHFSPDSPLKLLRLLNPIILSTLLDTMPDIFTNQILQNNHKNPVRNSRCDDAIGGGSVKLELVWSLMSILRDLWRLNYYSCGTGHGRDDDCDESMAEEDRKSLEGLVGRISCYFVFGDENVFKVDLATRRILDELNLIYCDLVSLLSLSRNRSKSNNNIKQTKTDSKFKIQLGRVGDYIIERVLKRQENEVFKRILDVDDFRSVLGVIWLLIKKGSKDHSRSSDGIRGDDRSDGDAAGEDEGEDACEDISSKVLEGLVDYLEALKLNSEVRALGYEFIFKIFVLDDLRGSDCFETLDQFSETTQLRLVELVLKLPKLIFELGNKNPRFTIMILSFLHRLVSRPMNFFRECLPGLIKQLVPLFCYYSSNPATANKRDNRDGEDEMRMISLGLYSKMPSECQLLMRSIAWYLVNQDDIPCEGLRFAIERAGATV</sequence>
<organism evidence="2 3">
    <name type="scientific">Phakopsora pachyrhizi</name>
    <name type="common">Asian soybean rust disease fungus</name>
    <dbReference type="NCBI Taxonomy" id="170000"/>
    <lineage>
        <taxon>Eukaryota</taxon>
        <taxon>Fungi</taxon>
        <taxon>Dikarya</taxon>
        <taxon>Basidiomycota</taxon>
        <taxon>Pucciniomycotina</taxon>
        <taxon>Pucciniomycetes</taxon>
        <taxon>Pucciniales</taxon>
        <taxon>Phakopsoraceae</taxon>
        <taxon>Phakopsora</taxon>
    </lineage>
</organism>
<feature type="region of interest" description="Disordered" evidence="1">
    <location>
        <begin position="494"/>
        <end position="521"/>
    </location>
</feature>
<dbReference type="Proteomes" id="UP001153365">
    <property type="component" value="Unassembled WGS sequence"/>
</dbReference>